<sequence>MILCCHAFHFVEIGIRIRISPPQRIYNSKIILPSISVSSILKQEQQQQPPSTRKTPVIIMMMKNLEETEETETITDSSSSSSSSEHFFDLNRWQAGGDDVITSFSHTCFNDYWSTLPSIITANDNNNNNNSNNNVVNPYDFSHRMALGKYLIENTNTGGEEIWGSNSNNDDDDDGGARSSSGNNNDTNFLHGYSSKHWFWVYCGAAEAGLVPKITLLRSDNDTTLLVQDDIGFQKSVQVWKDFWRNDHAAFIMKRKKDDEDDDDDEEQSMLVLYESLWKTHKEIIQISLQYGKELQDILPEEDRNVGLGWCTMVDILAATNWPLLSLDSLCKFGCGYLPTKRLGPTNGSQNTVQWMKINRPMEYTTINSLYQLMETPENIMNLACTFFARVSRWKVARNKLPRTVHILTHGNWIQKCLSLSRVIMLAIIPKYRASSSLLEAVGVTSMLLAAFAVFTSTGKTKKLLLN</sequence>
<organism evidence="2 3">
    <name type="scientific">Fragilariopsis cylindrus CCMP1102</name>
    <dbReference type="NCBI Taxonomy" id="635003"/>
    <lineage>
        <taxon>Eukaryota</taxon>
        <taxon>Sar</taxon>
        <taxon>Stramenopiles</taxon>
        <taxon>Ochrophyta</taxon>
        <taxon>Bacillariophyta</taxon>
        <taxon>Bacillariophyceae</taxon>
        <taxon>Bacillariophycidae</taxon>
        <taxon>Bacillariales</taxon>
        <taxon>Bacillariaceae</taxon>
        <taxon>Fragilariopsis</taxon>
    </lineage>
</organism>
<keyword evidence="3" id="KW-1185">Reference proteome</keyword>
<dbReference type="KEGG" id="fcy:FRACYDRAFT_248035"/>
<feature type="region of interest" description="Disordered" evidence="1">
    <location>
        <begin position="161"/>
        <end position="184"/>
    </location>
</feature>
<evidence type="ECO:0000313" key="2">
    <source>
        <dbReference type="EMBL" id="OEU09777.1"/>
    </source>
</evidence>
<dbReference type="EMBL" id="KV784374">
    <property type="protein sequence ID" value="OEU09777.1"/>
    <property type="molecule type" value="Genomic_DNA"/>
</dbReference>
<gene>
    <name evidence="2" type="ORF">FRACYDRAFT_248035</name>
</gene>
<evidence type="ECO:0000256" key="1">
    <source>
        <dbReference type="SAM" id="MobiDB-lite"/>
    </source>
</evidence>
<dbReference type="Proteomes" id="UP000095751">
    <property type="component" value="Unassembled WGS sequence"/>
</dbReference>
<proteinExistence type="predicted"/>
<accession>A0A1E7EVA0</accession>
<reference evidence="2 3" key="1">
    <citation type="submission" date="2016-09" db="EMBL/GenBank/DDBJ databases">
        <title>Extensive genetic diversity and differential bi-allelic expression allows diatom success in the polar Southern Ocean.</title>
        <authorList>
            <consortium name="DOE Joint Genome Institute"/>
            <person name="Mock T."/>
            <person name="Otillar R.P."/>
            <person name="Strauss J."/>
            <person name="Dupont C."/>
            <person name="Frickenhaus S."/>
            <person name="Maumus F."/>
            <person name="Mcmullan M."/>
            <person name="Sanges R."/>
            <person name="Schmutz J."/>
            <person name="Toseland A."/>
            <person name="Valas R."/>
            <person name="Veluchamy A."/>
            <person name="Ward B.J."/>
            <person name="Allen A."/>
            <person name="Barry K."/>
            <person name="Falciatore A."/>
            <person name="Ferrante M."/>
            <person name="Fortunato A.E."/>
            <person name="Gloeckner G."/>
            <person name="Gruber A."/>
            <person name="Hipkin R."/>
            <person name="Janech M."/>
            <person name="Kroth P."/>
            <person name="Leese F."/>
            <person name="Lindquist E."/>
            <person name="Lyon B.R."/>
            <person name="Martin J."/>
            <person name="Mayer C."/>
            <person name="Parker M."/>
            <person name="Quesneville H."/>
            <person name="Raymond J."/>
            <person name="Uhlig C."/>
            <person name="Valentin K.U."/>
            <person name="Worden A.Z."/>
            <person name="Armbrust E.V."/>
            <person name="Bowler C."/>
            <person name="Green B."/>
            <person name="Moulton V."/>
            <person name="Van Oosterhout C."/>
            <person name="Grigoriev I."/>
        </authorList>
    </citation>
    <scope>NUCLEOTIDE SEQUENCE [LARGE SCALE GENOMIC DNA]</scope>
    <source>
        <strain evidence="2 3">CCMP1102</strain>
    </source>
</reference>
<dbReference type="InParanoid" id="A0A1E7EVA0"/>
<protein>
    <submittedName>
        <fullName evidence="2">Uncharacterized protein</fullName>
    </submittedName>
</protein>
<name>A0A1E7EVA0_9STRA</name>
<dbReference type="OrthoDB" id="17046at2759"/>
<dbReference type="AlphaFoldDB" id="A0A1E7EVA0"/>
<evidence type="ECO:0000313" key="3">
    <source>
        <dbReference type="Proteomes" id="UP000095751"/>
    </source>
</evidence>